<dbReference type="EMBL" id="CP001848">
    <property type="protein sequence ID" value="ADB14780.1"/>
    <property type="molecule type" value="Genomic_DNA"/>
</dbReference>
<name>D2R0B2_PIRSD</name>
<keyword evidence="3" id="KW-1185">Reference proteome</keyword>
<evidence type="ECO:0000313" key="3">
    <source>
        <dbReference type="Proteomes" id="UP000001887"/>
    </source>
</evidence>
<dbReference type="CDD" id="cd02440">
    <property type="entry name" value="AdoMet_MTases"/>
    <property type="match status" value="1"/>
</dbReference>
<evidence type="ECO:0000313" key="2">
    <source>
        <dbReference type="EMBL" id="ADB14780.1"/>
    </source>
</evidence>
<dbReference type="KEGG" id="psl:Psta_0083"/>
<dbReference type="STRING" id="530564.Psta_0083"/>
<dbReference type="InterPro" id="IPR029063">
    <property type="entry name" value="SAM-dependent_MTases_sf"/>
</dbReference>
<sequence>MSTPHDHNRRAWDAMVSKGNRFTLPAKDEDFASPLSVVDQPGWLGPSIVGKKLLCLAAGGGRQSALYAAAGAQVTVVDISTAMLEIDREVASQRKLEVRTVAASMDHLPMLATGEFDIVIHPVSTCYVPDVVKVFREVARIMRAGGIYISQHKSPVSLQCDVVGSQRGYELTEPYYRSGPLPPVVGSRHREEGTLEYLHRFEELLGGMCRAGFVIEDLIEPLHAKPEAMPGDFEHRSRYVAPYIRLKARRTGSGEISRPQSTLLLPD</sequence>
<keyword evidence="2" id="KW-0489">Methyltransferase</keyword>
<dbReference type="GO" id="GO:0032259">
    <property type="term" value="P:methylation"/>
    <property type="evidence" value="ECO:0007669"/>
    <property type="project" value="UniProtKB-KW"/>
</dbReference>
<dbReference type="AlphaFoldDB" id="D2R0B2"/>
<dbReference type="HOGENOM" id="CLU_088936_0_0_0"/>
<reference evidence="2 3" key="1">
    <citation type="journal article" date="2009" name="Stand. Genomic Sci.">
        <title>Complete genome sequence of Pirellula staleyi type strain (ATCC 27377).</title>
        <authorList>
            <person name="Clum A."/>
            <person name="Tindall B.J."/>
            <person name="Sikorski J."/>
            <person name="Ivanova N."/>
            <person name="Mavrommatis K."/>
            <person name="Lucas S."/>
            <person name="Glavina del Rio T."/>
            <person name="Nolan M."/>
            <person name="Chen F."/>
            <person name="Tice H."/>
            <person name="Pitluck S."/>
            <person name="Cheng J.F."/>
            <person name="Chertkov O."/>
            <person name="Brettin T."/>
            <person name="Han C."/>
            <person name="Detter J.C."/>
            <person name="Kuske C."/>
            <person name="Bruce D."/>
            <person name="Goodwin L."/>
            <person name="Ovchinikova G."/>
            <person name="Pati A."/>
            <person name="Mikhailova N."/>
            <person name="Chen A."/>
            <person name="Palaniappan K."/>
            <person name="Land M."/>
            <person name="Hauser L."/>
            <person name="Chang Y.J."/>
            <person name="Jeffries C.D."/>
            <person name="Chain P."/>
            <person name="Rohde M."/>
            <person name="Goker M."/>
            <person name="Bristow J."/>
            <person name="Eisen J.A."/>
            <person name="Markowitz V."/>
            <person name="Hugenholtz P."/>
            <person name="Kyrpides N.C."/>
            <person name="Klenk H.P."/>
            <person name="Lapidus A."/>
        </authorList>
    </citation>
    <scope>NUCLEOTIDE SEQUENCE [LARGE SCALE GENOMIC DNA]</scope>
    <source>
        <strain evidence="3">ATCC 27377 / DSM 6068 / ICPB 4128</strain>
    </source>
</reference>
<dbReference type="InterPro" id="IPR013216">
    <property type="entry name" value="Methyltransf_11"/>
</dbReference>
<dbReference type="Pfam" id="PF08241">
    <property type="entry name" value="Methyltransf_11"/>
    <property type="match status" value="1"/>
</dbReference>
<dbReference type="SUPFAM" id="SSF53335">
    <property type="entry name" value="S-adenosyl-L-methionine-dependent methyltransferases"/>
    <property type="match status" value="1"/>
</dbReference>
<dbReference type="Proteomes" id="UP000001887">
    <property type="component" value="Chromosome"/>
</dbReference>
<keyword evidence="2" id="KW-0808">Transferase</keyword>
<gene>
    <name evidence="2" type="ordered locus">Psta_0083</name>
</gene>
<accession>D2R0B2</accession>
<feature type="domain" description="Methyltransferase type 11" evidence="1">
    <location>
        <begin position="54"/>
        <end position="149"/>
    </location>
</feature>
<dbReference type="eggNOG" id="COG2226">
    <property type="taxonomic scope" value="Bacteria"/>
</dbReference>
<organism evidence="2 3">
    <name type="scientific">Pirellula staleyi (strain ATCC 27377 / DSM 6068 / ICPB 4128)</name>
    <name type="common">Pirella staleyi</name>
    <dbReference type="NCBI Taxonomy" id="530564"/>
    <lineage>
        <taxon>Bacteria</taxon>
        <taxon>Pseudomonadati</taxon>
        <taxon>Planctomycetota</taxon>
        <taxon>Planctomycetia</taxon>
        <taxon>Pirellulales</taxon>
        <taxon>Pirellulaceae</taxon>
        <taxon>Pirellula</taxon>
    </lineage>
</organism>
<dbReference type="Gene3D" id="3.40.50.150">
    <property type="entry name" value="Vaccinia Virus protein VP39"/>
    <property type="match status" value="1"/>
</dbReference>
<protein>
    <submittedName>
        <fullName evidence="2">Methyltransferase type 11</fullName>
    </submittedName>
</protein>
<dbReference type="GO" id="GO:0008757">
    <property type="term" value="F:S-adenosylmethionine-dependent methyltransferase activity"/>
    <property type="evidence" value="ECO:0007669"/>
    <property type="project" value="InterPro"/>
</dbReference>
<evidence type="ECO:0000259" key="1">
    <source>
        <dbReference type="Pfam" id="PF08241"/>
    </source>
</evidence>
<proteinExistence type="predicted"/>